<feature type="compositionally biased region" description="Gly residues" evidence="1">
    <location>
        <begin position="26"/>
        <end position="35"/>
    </location>
</feature>
<reference evidence="3" key="1">
    <citation type="submission" date="2025-08" db="UniProtKB">
        <authorList>
            <consortium name="RefSeq"/>
        </authorList>
    </citation>
    <scope>IDENTIFICATION</scope>
    <source>
        <tissue evidence="3">Whole body</tissue>
    </source>
</reference>
<dbReference type="RefSeq" id="XP_015177414.1">
    <property type="nucleotide sequence ID" value="XM_015321928.1"/>
</dbReference>
<evidence type="ECO:0000313" key="2">
    <source>
        <dbReference type="Proteomes" id="UP000694924"/>
    </source>
</evidence>
<dbReference type="GeneID" id="107066897"/>
<accession>A0ABM1IB27</accession>
<keyword evidence="2" id="KW-1185">Reference proteome</keyword>
<dbReference type="Proteomes" id="UP000694924">
    <property type="component" value="Unplaced"/>
</dbReference>
<feature type="compositionally biased region" description="Acidic residues" evidence="1">
    <location>
        <begin position="232"/>
        <end position="248"/>
    </location>
</feature>
<feature type="compositionally biased region" description="Low complexity" evidence="1">
    <location>
        <begin position="253"/>
        <end position="266"/>
    </location>
</feature>
<gene>
    <name evidence="3" type="primary">LOC107066897</name>
</gene>
<sequence length="324" mass="37008">MNDTSISESQEKKVNLPAPSNENKDGVGGGGGGGSRWFVPPIATTTTAESTFESLALDVSYSGLDMSGHDLVDHATNSYRETRDDRRRGSIRKDDIQKKINKINDKEDDLLWDDIGVVEYLERKLGPPDESTPEERVEVLKEVLAETDIHEGDGDLSDFLFHVARTKYGRIYIRVIRTLLLNRVFGVGVGPCRTSFGVPWRTKNQKSKTGVPRWRKSRRKQPLRYHQQPQQQEEEEESQDDDPYEYDEDIRPSTSSVSSEFDSTSDNYENEVARVLRLETYYSQTGSSQECGPVRSMNHSSPLTWNIHMDSNPIRLVVSRNWFW</sequence>
<feature type="compositionally biased region" description="Basic residues" evidence="1">
    <location>
        <begin position="213"/>
        <end position="223"/>
    </location>
</feature>
<name>A0ABM1IB27_POLDO</name>
<feature type="region of interest" description="Disordered" evidence="1">
    <location>
        <begin position="1"/>
        <end position="38"/>
    </location>
</feature>
<protein>
    <submittedName>
        <fullName evidence="3">Uncharacterized protein LOC107066897</fullName>
    </submittedName>
</protein>
<evidence type="ECO:0000256" key="1">
    <source>
        <dbReference type="SAM" id="MobiDB-lite"/>
    </source>
</evidence>
<feature type="region of interest" description="Disordered" evidence="1">
    <location>
        <begin position="198"/>
        <end position="266"/>
    </location>
</feature>
<proteinExistence type="predicted"/>
<organism evidence="2 3">
    <name type="scientific">Polistes dominula</name>
    <name type="common">European paper wasp</name>
    <name type="synonym">Vespa dominula</name>
    <dbReference type="NCBI Taxonomy" id="743375"/>
    <lineage>
        <taxon>Eukaryota</taxon>
        <taxon>Metazoa</taxon>
        <taxon>Ecdysozoa</taxon>
        <taxon>Arthropoda</taxon>
        <taxon>Hexapoda</taxon>
        <taxon>Insecta</taxon>
        <taxon>Pterygota</taxon>
        <taxon>Neoptera</taxon>
        <taxon>Endopterygota</taxon>
        <taxon>Hymenoptera</taxon>
        <taxon>Apocrita</taxon>
        <taxon>Aculeata</taxon>
        <taxon>Vespoidea</taxon>
        <taxon>Vespidae</taxon>
        <taxon>Polistinae</taxon>
        <taxon>Polistini</taxon>
        <taxon>Polistes</taxon>
    </lineage>
</organism>
<evidence type="ECO:0000313" key="3">
    <source>
        <dbReference type="RefSeq" id="XP_015177414.1"/>
    </source>
</evidence>